<dbReference type="AlphaFoldDB" id="A0A1F6DFH1"/>
<proteinExistence type="predicted"/>
<evidence type="ECO:0000313" key="2">
    <source>
        <dbReference type="EMBL" id="OGG60070.1"/>
    </source>
</evidence>
<sequence>MMEGSQTARNCQKYTRLSGRSAVLVQDTTKTLLLIFAGLEILISATANRRLFALRFGDKFTTPLKGFYWCIHIYAIIIHLNPVVKPRPYMLIRANKHIVFGAGFS</sequence>
<name>A0A1F6DFH1_9BACT</name>
<dbReference type="EMBL" id="MFLD01000021">
    <property type="protein sequence ID" value="OGG60070.1"/>
    <property type="molecule type" value="Genomic_DNA"/>
</dbReference>
<evidence type="ECO:0000256" key="1">
    <source>
        <dbReference type="SAM" id="Phobius"/>
    </source>
</evidence>
<dbReference type="Proteomes" id="UP000178042">
    <property type="component" value="Unassembled WGS sequence"/>
</dbReference>
<keyword evidence="1" id="KW-0812">Transmembrane</keyword>
<organism evidence="2 3">
    <name type="scientific">Candidatus Kaiserbacteria bacterium RIFCSPHIGHO2_02_FULL_49_16</name>
    <dbReference type="NCBI Taxonomy" id="1798490"/>
    <lineage>
        <taxon>Bacteria</taxon>
        <taxon>Candidatus Kaiseribacteriota</taxon>
    </lineage>
</organism>
<reference evidence="2 3" key="1">
    <citation type="journal article" date="2016" name="Nat. Commun.">
        <title>Thousands of microbial genomes shed light on interconnected biogeochemical processes in an aquifer system.</title>
        <authorList>
            <person name="Anantharaman K."/>
            <person name="Brown C.T."/>
            <person name="Hug L.A."/>
            <person name="Sharon I."/>
            <person name="Castelle C.J."/>
            <person name="Probst A.J."/>
            <person name="Thomas B.C."/>
            <person name="Singh A."/>
            <person name="Wilkins M.J."/>
            <person name="Karaoz U."/>
            <person name="Brodie E.L."/>
            <person name="Williams K.H."/>
            <person name="Hubbard S.S."/>
            <person name="Banfield J.F."/>
        </authorList>
    </citation>
    <scope>NUCLEOTIDE SEQUENCE [LARGE SCALE GENOMIC DNA]</scope>
</reference>
<comment type="caution">
    <text evidence="2">The sequence shown here is derived from an EMBL/GenBank/DDBJ whole genome shotgun (WGS) entry which is preliminary data.</text>
</comment>
<keyword evidence="1" id="KW-1133">Transmembrane helix</keyword>
<evidence type="ECO:0000313" key="3">
    <source>
        <dbReference type="Proteomes" id="UP000178042"/>
    </source>
</evidence>
<accession>A0A1F6DFH1</accession>
<keyword evidence="1" id="KW-0472">Membrane</keyword>
<protein>
    <submittedName>
        <fullName evidence="2">Uncharacterized protein</fullName>
    </submittedName>
</protein>
<feature type="transmembrane region" description="Helical" evidence="1">
    <location>
        <begin position="66"/>
        <end position="84"/>
    </location>
</feature>
<gene>
    <name evidence="2" type="ORF">A3C86_03275</name>
</gene>
<feature type="transmembrane region" description="Helical" evidence="1">
    <location>
        <begin position="21"/>
        <end position="46"/>
    </location>
</feature>